<dbReference type="InterPro" id="IPR011330">
    <property type="entry name" value="Glyco_hydro/deAcase_b/a-brl"/>
</dbReference>
<dbReference type="GO" id="GO:0009272">
    <property type="term" value="P:fungal-type cell wall biogenesis"/>
    <property type="evidence" value="ECO:0007669"/>
    <property type="project" value="UniProtKB-ARBA"/>
</dbReference>
<dbReference type="Proteomes" id="UP000780801">
    <property type="component" value="Unassembled WGS sequence"/>
</dbReference>
<protein>
    <submittedName>
        <fullName evidence="5">Chitin deacetylase</fullName>
    </submittedName>
</protein>
<dbReference type="PROSITE" id="PS51677">
    <property type="entry name" value="NODB"/>
    <property type="match status" value="1"/>
</dbReference>
<keyword evidence="1" id="KW-0479">Metal-binding</keyword>
<evidence type="ECO:0000259" key="4">
    <source>
        <dbReference type="PROSITE" id="PS51677"/>
    </source>
</evidence>
<feature type="domain" description="NodB homology" evidence="4">
    <location>
        <begin position="119"/>
        <end position="305"/>
    </location>
</feature>
<dbReference type="Gene3D" id="3.20.20.370">
    <property type="entry name" value="Glycoside hydrolase/deacetylase"/>
    <property type="match status" value="1"/>
</dbReference>
<dbReference type="PANTHER" id="PTHR10587">
    <property type="entry name" value="GLYCOSYL TRANSFERASE-RELATED"/>
    <property type="match status" value="1"/>
</dbReference>
<keyword evidence="6" id="KW-1185">Reference proteome</keyword>
<dbReference type="GO" id="GO:0016020">
    <property type="term" value="C:membrane"/>
    <property type="evidence" value="ECO:0007669"/>
    <property type="project" value="TreeGrafter"/>
</dbReference>
<organism evidence="5 6">
    <name type="scientific">Lunasporangiospora selenospora</name>
    <dbReference type="NCBI Taxonomy" id="979761"/>
    <lineage>
        <taxon>Eukaryota</taxon>
        <taxon>Fungi</taxon>
        <taxon>Fungi incertae sedis</taxon>
        <taxon>Mucoromycota</taxon>
        <taxon>Mortierellomycotina</taxon>
        <taxon>Mortierellomycetes</taxon>
        <taxon>Mortierellales</taxon>
        <taxon>Mortierellaceae</taxon>
        <taxon>Lunasporangiospora</taxon>
    </lineage>
</organism>
<evidence type="ECO:0000313" key="6">
    <source>
        <dbReference type="Proteomes" id="UP000780801"/>
    </source>
</evidence>
<gene>
    <name evidence="5" type="primary">CDA2_11</name>
    <name evidence="5" type="ORF">BGW38_004996</name>
</gene>
<dbReference type="GO" id="GO:0004099">
    <property type="term" value="F:chitin deacetylase activity"/>
    <property type="evidence" value="ECO:0007669"/>
    <property type="project" value="TreeGrafter"/>
</dbReference>
<dbReference type="InterPro" id="IPR050248">
    <property type="entry name" value="Polysacc_deacetylase_ArnD"/>
</dbReference>
<evidence type="ECO:0000313" key="5">
    <source>
        <dbReference type="EMBL" id="KAF9578956.1"/>
    </source>
</evidence>
<proteinExistence type="predicted"/>
<dbReference type="Pfam" id="PF01522">
    <property type="entry name" value="Polysacc_deac_1"/>
    <property type="match status" value="1"/>
</dbReference>
<comment type="caution">
    <text evidence="5">The sequence shown here is derived from an EMBL/GenBank/DDBJ whole genome shotgun (WGS) entry which is preliminary data.</text>
</comment>
<dbReference type="InterPro" id="IPR002509">
    <property type="entry name" value="NODB_dom"/>
</dbReference>
<accession>A0A9P6FPR5</accession>
<dbReference type="SUPFAM" id="SSF88713">
    <property type="entry name" value="Glycoside hydrolase/deacetylase"/>
    <property type="match status" value="1"/>
</dbReference>
<keyword evidence="3" id="KW-0732">Signal</keyword>
<dbReference type="EMBL" id="JAABOA010003173">
    <property type="protein sequence ID" value="KAF9578956.1"/>
    <property type="molecule type" value="Genomic_DNA"/>
</dbReference>
<name>A0A9P6FPR5_9FUNG</name>
<evidence type="ECO:0000256" key="3">
    <source>
        <dbReference type="SAM" id="SignalP"/>
    </source>
</evidence>
<evidence type="ECO:0000256" key="1">
    <source>
        <dbReference type="ARBA" id="ARBA00022723"/>
    </source>
</evidence>
<dbReference type="GO" id="GO:0046872">
    <property type="term" value="F:metal ion binding"/>
    <property type="evidence" value="ECO:0007669"/>
    <property type="project" value="UniProtKB-KW"/>
</dbReference>
<keyword evidence="2" id="KW-0378">Hydrolase</keyword>
<dbReference type="GO" id="GO:0005975">
    <property type="term" value="P:carbohydrate metabolic process"/>
    <property type="evidence" value="ECO:0007669"/>
    <property type="project" value="InterPro"/>
</dbReference>
<sequence>MLPVLLSTIALLLSSSSVLVQAIPAAEAAVSIGAAPGAPSPSSPGTINMSDYPSPSAIPPTDSDQVKKWLSEIDLSGAPSIPHNVGEPPSCPAKIEPGVCYWTCEDCAADDVVDCPDPNHWGLTFDDGPTPATPDLLDFLKAQSIKATFFLIGGNVIKYPKTVVDEVQAGHHLASHTALTTLTNEQIVAEIKWTEKAIEEATGYRVRYMRPPYGDIDNRVRYVLRQLGYTVVDWGGDTFDSEDWKIPQVSETKVVSDFQASITTYSQNLTNSRGFISLEHDLTSVTVGVAKTLIPFGLQKNLTILSVAECLKDATPYKAVNGVPMVPGSVNTTAPANGTTIVTNSGSPASSGSGQDGLDLKNHKSSLAAHTIEGRFLWVTAAAAGAFLYTML</sequence>
<feature type="signal peptide" evidence="3">
    <location>
        <begin position="1"/>
        <end position="22"/>
    </location>
</feature>
<evidence type="ECO:0000256" key="2">
    <source>
        <dbReference type="ARBA" id="ARBA00022801"/>
    </source>
</evidence>
<dbReference type="OrthoDB" id="407355at2759"/>
<feature type="chain" id="PRO_5040278118" evidence="3">
    <location>
        <begin position="23"/>
        <end position="392"/>
    </location>
</feature>
<reference evidence="5" key="1">
    <citation type="journal article" date="2020" name="Fungal Divers.">
        <title>Resolving the Mortierellaceae phylogeny through synthesis of multi-gene phylogenetics and phylogenomics.</title>
        <authorList>
            <person name="Vandepol N."/>
            <person name="Liber J."/>
            <person name="Desiro A."/>
            <person name="Na H."/>
            <person name="Kennedy M."/>
            <person name="Barry K."/>
            <person name="Grigoriev I.V."/>
            <person name="Miller A.N."/>
            <person name="O'Donnell K."/>
            <person name="Stajich J.E."/>
            <person name="Bonito G."/>
        </authorList>
    </citation>
    <scope>NUCLEOTIDE SEQUENCE</scope>
    <source>
        <strain evidence="5">KOD1015</strain>
    </source>
</reference>
<dbReference type="PANTHER" id="PTHR10587:SF133">
    <property type="entry name" value="CHITIN DEACETYLASE 1-RELATED"/>
    <property type="match status" value="1"/>
</dbReference>
<dbReference type="AlphaFoldDB" id="A0A9P6FPR5"/>